<evidence type="ECO:0000259" key="3">
    <source>
        <dbReference type="Pfam" id="PF00294"/>
    </source>
</evidence>
<comment type="caution">
    <text evidence="4">The sequence shown here is derived from an EMBL/GenBank/DDBJ whole genome shotgun (WGS) entry which is preliminary data.</text>
</comment>
<reference evidence="4 5" key="1">
    <citation type="submission" date="2017-09" db="EMBL/GenBank/DDBJ databases">
        <title>Depth-based differentiation of microbial function through sediment-hosted aquifers and enrichment of novel symbionts in the deep terrestrial subsurface.</title>
        <authorList>
            <person name="Probst A.J."/>
            <person name="Ladd B."/>
            <person name="Jarett J.K."/>
            <person name="Geller-Mcgrath D.E."/>
            <person name="Sieber C.M."/>
            <person name="Emerson J.B."/>
            <person name="Anantharaman K."/>
            <person name="Thomas B.C."/>
            <person name="Malmstrom R."/>
            <person name="Stieglmeier M."/>
            <person name="Klingl A."/>
            <person name="Woyke T."/>
            <person name="Ryan C.M."/>
            <person name="Banfield J.F."/>
        </authorList>
    </citation>
    <scope>NUCLEOTIDE SEQUENCE [LARGE SCALE GENOMIC DNA]</scope>
    <source>
        <strain evidence="4">CG17_big_fil_post_rev_8_21_14_2_50_48_46</strain>
    </source>
</reference>
<evidence type="ECO:0000313" key="5">
    <source>
        <dbReference type="Proteomes" id="UP000231019"/>
    </source>
</evidence>
<dbReference type="Proteomes" id="UP000231019">
    <property type="component" value="Unassembled WGS sequence"/>
</dbReference>
<dbReference type="InterPro" id="IPR002173">
    <property type="entry name" value="Carboh/pur_kinase_PfkB_CS"/>
</dbReference>
<dbReference type="PANTHER" id="PTHR10584:SF166">
    <property type="entry name" value="RIBOKINASE"/>
    <property type="match status" value="1"/>
</dbReference>
<name>A0A2M7G694_9BACT</name>
<dbReference type="PANTHER" id="PTHR10584">
    <property type="entry name" value="SUGAR KINASE"/>
    <property type="match status" value="1"/>
</dbReference>
<dbReference type="Gene3D" id="3.40.1190.20">
    <property type="match status" value="1"/>
</dbReference>
<dbReference type="PROSITE" id="PS00584">
    <property type="entry name" value="PFKB_KINASES_2"/>
    <property type="match status" value="1"/>
</dbReference>
<protein>
    <recommendedName>
        <fullName evidence="3">Carbohydrate kinase PfkB domain-containing protein</fullName>
    </recommendedName>
</protein>
<gene>
    <name evidence="4" type="ORF">COW36_08470</name>
</gene>
<dbReference type="GO" id="GO:0016301">
    <property type="term" value="F:kinase activity"/>
    <property type="evidence" value="ECO:0007669"/>
    <property type="project" value="UniProtKB-KW"/>
</dbReference>
<proteinExistence type="predicted"/>
<dbReference type="InterPro" id="IPR029056">
    <property type="entry name" value="Ribokinase-like"/>
</dbReference>
<dbReference type="Pfam" id="PF00294">
    <property type="entry name" value="PfkB"/>
    <property type="match status" value="1"/>
</dbReference>
<evidence type="ECO:0000256" key="1">
    <source>
        <dbReference type="ARBA" id="ARBA00022679"/>
    </source>
</evidence>
<dbReference type="AlphaFoldDB" id="A0A2M7G694"/>
<dbReference type="EMBL" id="PFFQ01000023">
    <property type="protein sequence ID" value="PIW17522.1"/>
    <property type="molecule type" value="Genomic_DNA"/>
</dbReference>
<sequence>MSGPSSEILEPLADLCQKKNIKISWNPGSSQIKAGLEKLKPLLSKTTLLILNKEEAAALTGIPLEKPQPEHLRPHQAVSSGRPAFMYDLNAHLKALKALGPDWVVITDGRFGVQTWDGKQAYAMPVYPLEVVDVLGAGDAFGAGLTAGWIYSGRDPISALKLGSANGAGVCTATGSHFGLQSLESAKVLIEKHPQIQPLAFEI</sequence>
<feature type="domain" description="Carbohydrate kinase PfkB" evidence="3">
    <location>
        <begin position="7"/>
        <end position="179"/>
    </location>
</feature>
<evidence type="ECO:0000313" key="4">
    <source>
        <dbReference type="EMBL" id="PIW17522.1"/>
    </source>
</evidence>
<dbReference type="InterPro" id="IPR011611">
    <property type="entry name" value="PfkB_dom"/>
</dbReference>
<organism evidence="4 5">
    <name type="scientific">bacterium (Candidatus Blackallbacteria) CG17_big_fil_post_rev_8_21_14_2_50_48_46</name>
    <dbReference type="NCBI Taxonomy" id="2014261"/>
    <lineage>
        <taxon>Bacteria</taxon>
        <taxon>Candidatus Blackallbacteria</taxon>
    </lineage>
</organism>
<dbReference type="SUPFAM" id="SSF53613">
    <property type="entry name" value="Ribokinase-like"/>
    <property type="match status" value="1"/>
</dbReference>
<keyword evidence="1" id="KW-0808">Transferase</keyword>
<keyword evidence="2" id="KW-0418">Kinase</keyword>
<accession>A0A2M7G694</accession>
<evidence type="ECO:0000256" key="2">
    <source>
        <dbReference type="ARBA" id="ARBA00022777"/>
    </source>
</evidence>